<dbReference type="EMBL" id="JH993034">
    <property type="protein sequence ID" value="EKX40041.1"/>
    <property type="molecule type" value="Genomic_DNA"/>
</dbReference>
<keyword evidence="5" id="KW-1185">Reference proteome</keyword>
<sequence>MVNRDKLERSIEYKEILPKAVTQASESKKDPRQEILHLSRQVTRYASMLERSVQDLGETQVVQGGASGKKERGSLKMNDLVQFGLQSIPLRAVIQVVGHFLLQKERHCLINLASVSHSVRDHLVPLLILYKWEKLQTAKQMAEAVNMDAITSTQVPQGLRAAVSSGVTAVTKGLMSIRIGEHASLQTKVEELEDLVNGLKKEREQLYAQIQADALIKKFQDQKIKDLENTKKDPSLQASESTMRAQELEKSCEELRNQLAESERQLQEERAKRKQEEEHFQRAKKVIAVLAAEVHKLRQQVGLNGNGNGSASK</sequence>
<reference evidence="4" key="3">
    <citation type="submission" date="2016-03" db="UniProtKB">
        <authorList>
            <consortium name="EnsemblProtists"/>
        </authorList>
    </citation>
    <scope>IDENTIFICATION</scope>
</reference>
<dbReference type="KEGG" id="gtt:GUITHDRAFT_113778"/>
<reference evidence="5" key="2">
    <citation type="submission" date="2012-11" db="EMBL/GenBank/DDBJ databases">
        <authorList>
            <person name="Kuo A."/>
            <person name="Curtis B.A."/>
            <person name="Tanifuji G."/>
            <person name="Burki F."/>
            <person name="Gruber A."/>
            <person name="Irimia M."/>
            <person name="Maruyama S."/>
            <person name="Arias M.C."/>
            <person name="Ball S.G."/>
            <person name="Gile G.H."/>
            <person name="Hirakawa Y."/>
            <person name="Hopkins J.F."/>
            <person name="Rensing S.A."/>
            <person name="Schmutz J."/>
            <person name="Symeonidi A."/>
            <person name="Elias M."/>
            <person name="Eveleigh R.J."/>
            <person name="Herman E.K."/>
            <person name="Klute M.J."/>
            <person name="Nakayama T."/>
            <person name="Obornik M."/>
            <person name="Reyes-Prieto A."/>
            <person name="Armbrust E.V."/>
            <person name="Aves S.J."/>
            <person name="Beiko R.G."/>
            <person name="Coutinho P."/>
            <person name="Dacks J.B."/>
            <person name="Durnford D.G."/>
            <person name="Fast N.M."/>
            <person name="Green B.R."/>
            <person name="Grisdale C."/>
            <person name="Hempe F."/>
            <person name="Henrissat B."/>
            <person name="Hoppner M.P."/>
            <person name="Ishida K.-I."/>
            <person name="Kim E."/>
            <person name="Koreny L."/>
            <person name="Kroth P.G."/>
            <person name="Liu Y."/>
            <person name="Malik S.-B."/>
            <person name="Maier U.G."/>
            <person name="McRose D."/>
            <person name="Mock T."/>
            <person name="Neilson J.A."/>
            <person name="Onodera N.T."/>
            <person name="Poole A.M."/>
            <person name="Pritham E.J."/>
            <person name="Richards T.A."/>
            <person name="Rocap G."/>
            <person name="Roy S.W."/>
            <person name="Sarai C."/>
            <person name="Schaack S."/>
            <person name="Shirato S."/>
            <person name="Slamovits C.H."/>
            <person name="Spencer D.F."/>
            <person name="Suzuki S."/>
            <person name="Worden A.Z."/>
            <person name="Zauner S."/>
            <person name="Barry K."/>
            <person name="Bell C."/>
            <person name="Bharti A.K."/>
            <person name="Crow J.A."/>
            <person name="Grimwood J."/>
            <person name="Kramer R."/>
            <person name="Lindquist E."/>
            <person name="Lucas S."/>
            <person name="Salamov A."/>
            <person name="McFadden G.I."/>
            <person name="Lane C.E."/>
            <person name="Keeling P.J."/>
            <person name="Gray M.W."/>
            <person name="Grigoriev I.V."/>
            <person name="Archibald J.M."/>
        </authorList>
    </citation>
    <scope>NUCLEOTIDE SEQUENCE</scope>
    <source>
        <strain evidence="5">CCMP2712</strain>
    </source>
</reference>
<dbReference type="RefSeq" id="XP_005827021.1">
    <property type="nucleotide sequence ID" value="XM_005826964.1"/>
</dbReference>
<dbReference type="EnsemblProtists" id="EKX40041">
    <property type="protein sequence ID" value="EKX40041"/>
    <property type="gene ID" value="GUITHDRAFT_113778"/>
</dbReference>
<evidence type="ECO:0000256" key="2">
    <source>
        <dbReference type="SAM" id="MobiDB-lite"/>
    </source>
</evidence>
<dbReference type="GeneID" id="17296786"/>
<gene>
    <name evidence="3" type="ORF">GUITHDRAFT_113778</name>
</gene>
<dbReference type="AlphaFoldDB" id="L1IUV1"/>
<evidence type="ECO:0000313" key="5">
    <source>
        <dbReference type="Proteomes" id="UP000011087"/>
    </source>
</evidence>
<accession>L1IUV1</accession>
<keyword evidence="1" id="KW-0175">Coiled coil</keyword>
<evidence type="ECO:0000313" key="4">
    <source>
        <dbReference type="EnsemblProtists" id="EKX40041"/>
    </source>
</evidence>
<proteinExistence type="predicted"/>
<dbReference type="PaxDb" id="55529-EKX40041"/>
<organism evidence="3">
    <name type="scientific">Guillardia theta (strain CCMP2712)</name>
    <name type="common">Cryptophyte</name>
    <dbReference type="NCBI Taxonomy" id="905079"/>
    <lineage>
        <taxon>Eukaryota</taxon>
        <taxon>Cryptophyceae</taxon>
        <taxon>Pyrenomonadales</taxon>
        <taxon>Geminigeraceae</taxon>
        <taxon>Guillardia</taxon>
    </lineage>
</organism>
<feature type="region of interest" description="Disordered" evidence="2">
    <location>
        <begin position="259"/>
        <end position="278"/>
    </location>
</feature>
<dbReference type="HOGENOM" id="CLU_889817_0_0_1"/>
<feature type="region of interest" description="Disordered" evidence="2">
    <location>
        <begin position="230"/>
        <end position="251"/>
    </location>
</feature>
<name>L1IUV1_GUITC</name>
<dbReference type="Proteomes" id="UP000011087">
    <property type="component" value="Unassembled WGS sequence"/>
</dbReference>
<feature type="coiled-coil region" evidence="1">
    <location>
        <begin position="182"/>
        <end position="209"/>
    </location>
</feature>
<reference evidence="3 5" key="1">
    <citation type="journal article" date="2012" name="Nature">
        <title>Algal genomes reveal evolutionary mosaicism and the fate of nucleomorphs.</title>
        <authorList>
            <consortium name="DOE Joint Genome Institute"/>
            <person name="Curtis B.A."/>
            <person name="Tanifuji G."/>
            <person name="Burki F."/>
            <person name="Gruber A."/>
            <person name="Irimia M."/>
            <person name="Maruyama S."/>
            <person name="Arias M.C."/>
            <person name="Ball S.G."/>
            <person name="Gile G.H."/>
            <person name="Hirakawa Y."/>
            <person name="Hopkins J.F."/>
            <person name="Kuo A."/>
            <person name="Rensing S.A."/>
            <person name="Schmutz J."/>
            <person name="Symeonidi A."/>
            <person name="Elias M."/>
            <person name="Eveleigh R.J."/>
            <person name="Herman E.K."/>
            <person name="Klute M.J."/>
            <person name="Nakayama T."/>
            <person name="Obornik M."/>
            <person name="Reyes-Prieto A."/>
            <person name="Armbrust E.V."/>
            <person name="Aves S.J."/>
            <person name="Beiko R.G."/>
            <person name="Coutinho P."/>
            <person name="Dacks J.B."/>
            <person name="Durnford D.G."/>
            <person name="Fast N.M."/>
            <person name="Green B.R."/>
            <person name="Grisdale C.J."/>
            <person name="Hempel F."/>
            <person name="Henrissat B."/>
            <person name="Hoppner M.P."/>
            <person name="Ishida K."/>
            <person name="Kim E."/>
            <person name="Koreny L."/>
            <person name="Kroth P.G."/>
            <person name="Liu Y."/>
            <person name="Malik S.B."/>
            <person name="Maier U.G."/>
            <person name="McRose D."/>
            <person name="Mock T."/>
            <person name="Neilson J.A."/>
            <person name="Onodera N.T."/>
            <person name="Poole A.M."/>
            <person name="Pritham E.J."/>
            <person name="Richards T.A."/>
            <person name="Rocap G."/>
            <person name="Roy S.W."/>
            <person name="Sarai C."/>
            <person name="Schaack S."/>
            <person name="Shirato S."/>
            <person name="Slamovits C.H."/>
            <person name="Spencer D.F."/>
            <person name="Suzuki S."/>
            <person name="Worden A.Z."/>
            <person name="Zauner S."/>
            <person name="Barry K."/>
            <person name="Bell C."/>
            <person name="Bharti A.K."/>
            <person name="Crow J.A."/>
            <person name="Grimwood J."/>
            <person name="Kramer R."/>
            <person name="Lindquist E."/>
            <person name="Lucas S."/>
            <person name="Salamov A."/>
            <person name="McFadden G.I."/>
            <person name="Lane C.E."/>
            <person name="Keeling P.J."/>
            <person name="Gray M.W."/>
            <person name="Grigoriev I.V."/>
            <person name="Archibald J.M."/>
        </authorList>
    </citation>
    <scope>NUCLEOTIDE SEQUENCE</scope>
    <source>
        <strain evidence="3 5">CCMP2712</strain>
    </source>
</reference>
<evidence type="ECO:0000256" key="1">
    <source>
        <dbReference type="SAM" id="Coils"/>
    </source>
</evidence>
<protein>
    <submittedName>
        <fullName evidence="3 4">Uncharacterized protein</fullName>
    </submittedName>
</protein>
<evidence type="ECO:0000313" key="3">
    <source>
        <dbReference type="EMBL" id="EKX40041.1"/>
    </source>
</evidence>